<organism evidence="1 2">
    <name type="scientific">Fusarium pseudocircinatum</name>
    <dbReference type="NCBI Taxonomy" id="56676"/>
    <lineage>
        <taxon>Eukaryota</taxon>
        <taxon>Fungi</taxon>
        <taxon>Dikarya</taxon>
        <taxon>Ascomycota</taxon>
        <taxon>Pezizomycotina</taxon>
        <taxon>Sordariomycetes</taxon>
        <taxon>Hypocreomycetidae</taxon>
        <taxon>Hypocreales</taxon>
        <taxon>Nectriaceae</taxon>
        <taxon>Fusarium</taxon>
        <taxon>Fusarium fujikuroi species complex</taxon>
    </lineage>
</organism>
<sequence>MASSAFDHSAVNALNRDARRAHMNAFFMHLGLWDSAKVAQTREKCVEKYCQFLGEQGYTSINQEYFEYQVDSLVWHNVLKRGKVLTKDNEWPWTDTVPNKQDLATQPSSAYREWLSRKSEVNGEGDRVPTPPRLIVLSDEL</sequence>
<dbReference type="OrthoDB" id="5093989at2759"/>
<evidence type="ECO:0000313" key="2">
    <source>
        <dbReference type="Proteomes" id="UP000546213"/>
    </source>
</evidence>
<reference evidence="1 2" key="1">
    <citation type="submission" date="2020-05" db="EMBL/GenBank/DDBJ databases">
        <title>Identification and distribution of gene clusters putatively required for synthesis of sphingolipid metabolism inhibitors in phylogenetically diverse species of the filamentous fungus Fusarium.</title>
        <authorList>
            <person name="Kim H.-S."/>
            <person name="Busman M."/>
            <person name="Brown D.W."/>
            <person name="Divon H."/>
            <person name="Uhlig S."/>
            <person name="Proctor R.H."/>
        </authorList>
    </citation>
    <scope>NUCLEOTIDE SEQUENCE [LARGE SCALE GENOMIC DNA]</scope>
    <source>
        <strain evidence="1 2">NRRL 36939</strain>
    </source>
</reference>
<dbReference type="AlphaFoldDB" id="A0A8H5KPM4"/>
<dbReference type="EMBL" id="JAAOAS010000439">
    <property type="protein sequence ID" value="KAF5576181.1"/>
    <property type="molecule type" value="Genomic_DNA"/>
</dbReference>
<keyword evidence="2" id="KW-1185">Reference proteome</keyword>
<evidence type="ECO:0000313" key="1">
    <source>
        <dbReference type="EMBL" id="KAF5576181.1"/>
    </source>
</evidence>
<protein>
    <submittedName>
        <fullName evidence="1">Uncharacterized protein</fullName>
    </submittedName>
</protein>
<proteinExistence type="predicted"/>
<accession>A0A8H5KPM4</accession>
<dbReference type="Proteomes" id="UP000546213">
    <property type="component" value="Unassembled WGS sequence"/>
</dbReference>
<name>A0A8H5KPM4_9HYPO</name>
<gene>
    <name evidence="1" type="ORF">FPCIR_12749</name>
</gene>
<comment type="caution">
    <text evidence="1">The sequence shown here is derived from an EMBL/GenBank/DDBJ whole genome shotgun (WGS) entry which is preliminary data.</text>
</comment>